<dbReference type="KEGG" id="snan:I6N98_08010"/>
<dbReference type="EMBL" id="CP066167">
    <property type="protein sequence ID" value="QQD19772.1"/>
    <property type="molecule type" value="Genomic_DNA"/>
</dbReference>
<accession>A0A7T4R3R6</accession>
<feature type="compositionally biased region" description="Polar residues" evidence="1">
    <location>
        <begin position="235"/>
        <end position="246"/>
    </location>
</feature>
<keyword evidence="3" id="KW-0966">Cell projection</keyword>
<sequence length="428" mass="46456">MVIINTTPAIQPAAVNRPAGPAPILPADRLLMAVVLGQKAGHLYELASGNLRLMAESQTPLRQGEQLQLQVTGRDAQQRPLLQILNRADAKLLPLLKATLPQQQGLNQLSSGLITALAQSPQSAPNHALQAGLQQLFAALPRRQQMQDPRGLQQALLNSGLFLEAGLAQGQVGRSDIKAQLLRLAALLARQHFGSAESTPATANRPGTEYRPARSSHPHASHSAPPSRNPAMSAYANSSPTPTSSELPGAIRSQGRLPITRHVDPGQLLNQLQHQVDGALARIQAHQLLSLQSKDDSQRPHIMEIPVVDEDGIDVWQIAVERAPYRDKEQHDAPQDRDHQGDTQHQWRFTLSFDFPALGAIKVTVADTKGTLDIQFTAARPATLALIQRYQSELEEHLEGPCEIHSRCGDTDGPGSPLSSRHLLEDQA</sequence>
<keyword evidence="3" id="KW-0282">Flagellum</keyword>
<dbReference type="RefSeq" id="WP_198571256.1">
    <property type="nucleotide sequence ID" value="NZ_CP066167.1"/>
</dbReference>
<evidence type="ECO:0000313" key="3">
    <source>
        <dbReference type="EMBL" id="QQD19772.1"/>
    </source>
</evidence>
<feature type="region of interest" description="Disordered" evidence="1">
    <location>
        <begin position="194"/>
        <end position="250"/>
    </location>
</feature>
<dbReference type="InterPro" id="IPR038610">
    <property type="entry name" value="FliK-like_C_sf"/>
</dbReference>
<evidence type="ECO:0000313" key="4">
    <source>
        <dbReference type="Proteomes" id="UP000596063"/>
    </source>
</evidence>
<evidence type="ECO:0000259" key="2">
    <source>
        <dbReference type="Pfam" id="PF02120"/>
    </source>
</evidence>
<keyword evidence="4" id="KW-1185">Reference proteome</keyword>
<organism evidence="3 4">
    <name type="scientific">Spongiibacter nanhainus</name>
    <dbReference type="NCBI Taxonomy" id="2794344"/>
    <lineage>
        <taxon>Bacteria</taxon>
        <taxon>Pseudomonadati</taxon>
        <taxon>Pseudomonadota</taxon>
        <taxon>Gammaproteobacteria</taxon>
        <taxon>Cellvibrionales</taxon>
        <taxon>Spongiibacteraceae</taxon>
        <taxon>Spongiibacter</taxon>
    </lineage>
</organism>
<feature type="region of interest" description="Disordered" evidence="1">
    <location>
        <begin position="407"/>
        <end position="428"/>
    </location>
</feature>
<dbReference type="Gene3D" id="3.30.750.140">
    <property type="match status" value="1"/>
</dbReference>
<reference evidence="3 4" key="1">
    <citation type="submission" date="2020-12" db="EMBL/GenBank/DDBJ databases">
        <authorList>
            <person name="Shan Y."/>
        </authorList>
    </citation>
    <scope>NUCLEOTIDE SEQUENCE [LARGE SCALE GENOMIC DNA]</scope>
    <source>
        <strain evidence="4">csc3.9</strain>
    </source>
</reference>
<proteinExistence type="predicted"/>
<name>A0A7T4R3R6_9GAMM</name>
<gene>
    <name evidence="3" type="ORF">I6N98_08010</name>
</gene>
<dbReference type="Pfam" id="PF02120">
    <property type="entry name" value="Flg_hook"/>
    <property type="match status" value="1"/>
</dbReference>
<evidence type="ECO:0000256" key="1">
    <source>
        <dbReference type="SAM" id="MobiDB-lite"/>
    </source>
</evidence>
<dbReference type="Proteomes" id="UP000596063">
    <property type="component" value="Chromosome"/>
</dbReference>
<keyword evidence="3" id="KW-0969">Cilium</keyword>
<protein>
    <submittedName>
        <fullName evidence="3">Flagellar hook-length control protein FliK</fullName>
    </submittedName>
</protein>
<feature type="compositionally biased region" description="Basic and acidic residues" evidence="1">
    <location>
        <begin position="324"/>
        <end position="342"/>
    </location>
</feature>
<dbReference type="AlphaFoldDB" id="A0A7T4R3R6"/>
<feature type="region of interest" description="Disordered" evidence="1">
    <location>
        <begin position="324"/>
        <end position="343"/>
    </location>
</feature>
<dbReference type="InterPro" id="IPR021136">
    <property type="entry name" value="Flagellar_hook_control-like_C"/>
</dbReference>
<feature type="domain" description="Flagellar hook-length control protein-like C-terminal" evidence="2">
    <location>
        <begin position="338"/>
        <end position="399"/>
    </location>
</feature>